<dbReference type="WBParaSite" id="BXY_0481700.1">
    <property type="protein sequence ID" value="BXY_0481700.1"/>
    <property type="gene ID" value="BXY_0481700"/>
</dbReference>
<dbReference type="InterPro" id="IPR020149">
    <property type="entry name" value="Uncharacterised_C02F5.10"/>
</dbReference>
<feature type="region of interest" description="Disordered" evidence="1">
    <location>
        <begin position="78"/>
        <end position="100"/>
    </location>
</feature>
<feature type="region of interest" description="Disordered" evidence="1">
    <location>
        <begin position="1"/>
        <end position="23"/>
    </location>
</feature>
<dbReference type="Proteomes" id="UP000095284">
    <property type="component" value="Unplaced"/>
</dbReference>
<accession>A0A1I7RVQ5</accession>
<reference evidence="2" key="2">
    <citation type="submission" date="2020-09" db="EMBL/GenBank/DDBJ databases">
        <authorList>
            <person name="Kikuchi T."/>
        </authorList>
    </citation>
    <scope>NUCLEOTIDE SEQUENCE</scope>
    <source>
        <strain evidence="2">Ka4C1</strain>
    </source>
</reference>
<gene>
    <name evidence="2" type="ORF">BXYJ_LOCUS802</name>
</gene>
<evidence type="ECO:0000313" key="3">
    <source>
        <dbReference type="Proteomes" id="UP000095284"/>
    </source>
</evidence>
<evidence type="ECO:0000313" key="5">
    <source>
        <dbReference type="WBParaSite" id="BXY_0481700.1"/>
    </source>
</evidence>
<keyword evidence="4" id="KW-1185">Reference proteome</keyword>
<evidence type="ECO:0000313" key="4">
    <source>
        <dbReference type="Proteomes" id="UP000659654"/>
    </source>
</evidence>
<name>A0A1I7RVQ5_BURXY</name>
<protein>
    <submittedName>
        <fullName evidence="2">(pine wood nematode) hypothetical protein</fullName>
    </submittedName>
</protein>
<proteinExistence type="predicted"/>
<reference evidence="5" key="1">
    <citation type="submission" date="2016-11" db="UniProtKB">
        <authorList>
            <consortium name="WormBaseParasite"/>
        </authorList>
    </citation>
    <scope>IDENTIFICATION</scope>
</reference>
<dbReference type="Proteomes" id="UP000582659">
    <property type="component" value="Unassembled WGS sequence"/>
</dbReference>
<dbReference type="AlphaFoldDB" id="A0A1I7RVQ5"/>
<evidence type="ECO:0000313" key="2">
    <source>
        <dbReference type="EMBL" id="CAD5208566.1"/>
    </source>
</evidence>
<dbReference type="EMBL" id="CAJFCV020000001">
    <property type="protein sequence ID" value="CAG9082008.1"/>
    <property type="molecule type" value="Genomic_DNA"/>
</dbReference>
<feature type="compositionally biased region" description="Low complexity" evidence="1">
    <location>
        <begin position="204"/>
        <end position="217"/>
    </location>
</feature>
<feature type="region of interest" description="Disordered" evidence="1">
    <location>
        <begin position="197"/>
        <end position="217"/>
    </location>
</feature>
<dbReference type="OrthoDB" id="10632014at2759"/>
<dbReference type="EMBL" id="CAJFDI010000001">
    <property type="protein sequence ID" value="CAD5208566.1"/>
    <property type="molecule type" value="Genomic_DNA"/>
</dbReference>
<organism evidence="3 5">
    <name type="scientific">Bursaphelenchus xylophilus</name>
    <name type="common">Pinewood nematode worm</name>
    <name type="synonym">Aphelenchoides xylophilus</name>
    <dbReference type="NCBI Taxonomy" id="6326"/>
    <lineage>
        <taxon>Eukaryota</taxon>
        <taxon>Metazoa</taxon>
        <taxon>Ecdysozoa</taxon>
        <taxon>Nematoda</taxon>
        <taxon>Chromadorea</taxon>
        <taxon>Rhabditida</taxon>
        <taxon>Tylenchina</taxon>
        <taxon>Tylenchomorpha</taxon>
        <taxon>Aphelenchoidea</taxon>
        <taxon>Aphelenchoididae</taxon>
        <taxon>Bursaphelenchus</taxon>
    </lineage>
</organism>
<dbReference type="Pfam" id="PF17309">
    <property type="entry name" value="DUF5356"/>
    <property type="match status" value="1"/>
</dbReference>
<evidence type="ECO:0000256" key="1">
    <source>
        <dbReference type="SAM" id="MobiDB-lite"/>
    </source>
</evidence>
<sequence>MNGRKKPSSSSTREYKDGAPLPVCGDKEWEVAEPAKPVEHINEALTQSKVNVFVAGAKSENSARLKPKLGMISPTSVDKLSKRTTSSSATRNFSPSLVSVRRQKNPPIINEVPIQRIPKKNQFLDEKFVDSTTLFDEVMEVLREVLAEFEDQVEVINVKSILEETPQPVENTDPMFYMAYKTSHTQDHRGGFVIGFETDSQLGSSTPGSASISSRRD</sequence>
<feature type="compositionally biased region" description="Polar residues" evidence="1">
    <location>
        <begin position="78"/>
        <end position="97"/>
    </location>
</feature>
<dbReference type="Proteomes" id="UP000659654">
    <property type="component" value="Unassembled WGS sequence"/>
</dbReference>